<proteinExistence type="predicted"/>
<sequence length="421" mass="45784">MTRESGLPRWGTAGWAVLLMVAGCARTAEDAGAAETVSRELSSIVATCAVARGPVDTMRTENAYWEPFEAGATFRSGDWVRTGPKASVRIEFRGGGRIELEERTAVRVERPEPPSGGGSVVALESGTARGLLPEDALPDGPLVLRGDNGRQVALTVEAHAGPTEFRVTRTGRGMHLSVSRGRLLLSEGAHRRTLAAGNWLDVARGLEDAEHDGPPFPTSLSPGVDARIAWSPGLSIPLSWGPLDEARRYQVQVARDLGFTRRIVDTPVEGEGFTFLPPEPGMFVWRVSALDAEGRPGESGFARRIFVDRQPPRGLLVTPRDGYEAPDALAAEDLVFAWQSTGGEPRYRLVVARDRELRHPVFVREGSPQQVVLPGLTPGEYYWGVYVAEEPLVPLFQKARRLVVPGTPTLHSRDPALPMER</sequence>
<dbReference type="EMBL" id="JAFIMU010000013">
    <property type="protein sequence ID" value="MBN8232756.1"/>
    <property type="molecule type" value="Genomic_DNA"/>
</dbReference>
<dbReference type="RefSeq" id="WP_207057288.1">
    <property type="nucleotide sequence ID" value="NZ_JAFIMU010000013.1"/>
</dbReference>
<comment type="caution">
    <text evidence="1">The sequence shown here is derived from an EMBL/GenBank/DDBJ whole genome shotgun (WGS) entry which is preliminary data.</text>
</comment>
<evidence type="ECO:0008006" key="3">
    <source>
        <dbReference type="Google" id="ProtNLM"/>
    </source>
</evidence>
<accession>A0ABS3DN47</accession>
<dbReference type="InterPro" id="IPR013783">
    <property type="entry name" value="Ig-like_fold"/>
</dbReference>
<dbReference type="Gene3D" id="2.60.40.10">
    <property type="entry name" value="Immunoglobulins"/>
    <property type="match status" value="1"/>
</dbReference>
<keyword evidence="2" id="KW-1185">Reference proteome</keyword>
<organism evidence="1 2">
    <name type="scientific">Corallococcus macrosporus</name>
    <dbReference type="NCBI Taxonomy" id="35"/>
    <lineage>
        <taxon>Bacteria</taxon>
        <taxon>Pseudomonadati</taxon>
        <taxon>Myxococcota</taxon>
        <taxon>Myxococcia</taxon>
        <taxon>Myxococcales</taxon>
        <taxon>Cystobacterineae</taxon>
        <taxon>Myxococcaceae</taxon>
        <taxon>Corallococcus</taxon>
    </lineage>
</organism>
<name>A0ABS3DN47_9BACT</name>
<dbReference type="Proteomes" id="UP000664052">
    <property type="component" value="Unassembled WGS sequence"/>
</dbReference>
<evidence type="ECO:0000313" key="2">
    <source>
        <dbReference type="Proteomes" id="UP000664052"/>
    </source>
</evidence>
<gene>
    <name evidence="1" type="ORF">JYK02_35085</name>
</gene>
<reference evidence="1 2" key="1">
    <citation type="submission" date="2021-02" db="EMBL/GenBank/DDBJ databases">
        <title>De Novo genome assembly of isolated myxobacteria.</title>
        <authorList>
            <person name="Stevens D.C."/>
        </authorList>
    </citation>
    <scope>NUCLEOTIDE SEQUENCE [LARGE SCALE GENOMIC DNA]</scope>
    <source>
        <strain evidence="1 2">ATCC 29039</strain>
    </source>
</reference>
<protein>
    <recommendedName>
        <fullName evidence="3">FecR protein domain-containing protein</fullName>
    </recommendedName>
</protein>
<dbReference type="PROSITE" id="PS51257">
    <property type="entry name" value="PROKAR_LIPOPROTEIN"/>
    <property type="match status" value="1"/>
</dbReference>
<evidence type="ECO:0000313" key="1">
    <source>
        <dbReference type="EMBL" id="MBN8232756.1"/>
    </source>
</evidence>